<evidence type="ECO:0008006" key="3">
    <source>
        <dbReference type="Google" id="ProtNLM"/>
    </source>
</evidence>
<keyword evidence="2" id="KW-1185">Reference proteome</keyword>
<dbReference type="SUPFAM" id="SSF55729">
    <property type="entry name" value="Acyl-CoA N-acyltransferases (Nat)"/>
    <property type="match status" value="1"/>
</dbReference>
<sequence>MRVCFRYLEKAAFSVYAASLFQILAGNMSAIAPTGNPRSKDYAAWKRAVTEGLNSTARRIILIYAGDPEHIVGYFQYSADKELFMMEEIQIAAPYQHKHAIFRRLYAYALENLEEEPAFVEAYAHKNNLKSMGILKKMGLEEIGQNKNGTSFLFRGSFQSLLDWSHTR</sequence>
<accession>A0A328U9G4</accession>
<dbReference type="Proteomes" id="UP000249377">
    <property type="component" value="Unassembled WGS sequence"/>
</dbReference>
<gene>
    <name evidence="1" type="ORF">DPQ25_12105</name>
</gene>
<protein>
    <recommendedName>
        <fullName evidence="3">N-acetyltransferase domain-containing protein</fullName>
    </recommendedName>
</protein>
<dbReference type="Gene3D" id="3.40.630.30">
    <property type="match status" value="1"/>
</dbReference>
<name>A0A328U9G4_9FIRM</name>
<evidence type="ECO:0000313" key="1">
    <source>
        <dbReference type="EMBL" id="RAQ22697.1"/>
    </source>
</evidence>
<dbReference type="AlphaFoldDB" id="A0A328U9G4"/>
<proteinExistence type="predicted"/>
<evidence type="ECO:0000313" key="2">
    <source>
        <dbReference type="Proteomes" id="UP000249377"/>
    </source>
</evidence>
<comment type="caution">
    <text evidence="1">The sequence shown here is derived from an EMBL/GenBank/DDBJ whole genome shotgun (WGS) entry which is preliminary data.</text>
</comment>
<reference evidence="1 2" key="1">
    <citation type="submission" date="2018-06" db="EMBL/GenBank/DDBJ databases">
        <title>Noncontiguous genome sequence of Ruminococcaceae bacterium ASD2818.</title>
        <authorList>
            <person name="Chaplin A.V."/>
            <person name="Sokolova S.R."/>
            <person name="Kochetkova T.O."/>
            <person name="Goltsov A.Y."/>
            <person name="Trofimov D.Y."/>
            <person name="Efimov B.A."/>
        </authorList>
    </citation>
    <scope>NUCLEOTIDE SEQUENCE [LARGE SCALE GENOMIC DNA]</scope>
    <source>
        <strain evidence="1 2">ASD2818</strain>
    </source>
</reference>
<dbReference type="InterPro" id="IPR016181">
    <property type="entry name" value="Acyl_CoA_acyltransferase"/>
</dbReference>
<dbReference type="EMBL" id="QLYR01000010">
    <property type="protein sequence ID" value="RAQ22697.1"/>
    <property type="molecule type" value="Genomic_DNA"/>
</dbReference>
<dbReference type="RefSeq" id="WP_112333438.1">
    <property type="nucleotide sequence ID" value="NZ_QLYR01000010.1"/>
</dbReference>
<organism evidence="1 2">
    <name type="scientific">Hydrogeniiclostridium mannosilyticum</name>
    <dbReference type="NCBI Taxonomy" id="2764322"/>
    <lineage>
        <taxon>Bacteria</taxon>
        <taxon>Bacillati</taxon>
        <taxon>Bacillota</taxon>
        <taxon>Clostridia</taxon>
        <taxon>Eubacteriales</taxon>
        <taxon>Acutalibacteraceae</taxon>
        <taxon>Hydrogeniiclostridium</taxon>
    </lineage>
</organism>